<feature type="domain" description="GxGYxYP putative glycoside hydrolase C-terminal" evidence="1">
    <location>
        <begin position="453"/>
        <end position="674"/>
    </location>
</feature>
<keyword evidence="6" id="KW-1185">Reference proteome</keyword>
<feature type="domain" description="GxGYxYP putative glycoside hydrolase third N-terminal" evidence="4">
    <location>
        <begin position="353"/>
        <end position="432"/>
    </location>
</feature>
<dbReference type="PROSITE" id="PS51318">
    <property type="entry name" value="TAT"/>
    <property type="match status" value="1"/>
</dbReference>
<dbReference type="EMBL" id="JBHSLN010000023">
    <property type="protein sequence ID" value="MFC5297832.1"/>
    <property type="molecule type" value="Genomic_DNA"/>
</dbReference>
<name>A0ABW0FF34_9MICO</name>
<sequence>MTSDLHHAQPSHPVTRRAVLAGSVGAAALGAGMGAPALAGGPPDARAVHWKRGHVFPMVSATGKIVVADVRELDGFDRLLLISLQGLVNRDRPEIYLILDPVDETWIPDLPVRATRVEDPFSLLETYRDRVAGAVVYDIDSPHTINLATTIAGLRGGIVANAEQVQAHGLSVLEDLTGRFEDDPAAVHDWAMSTLWPECTREVLVGLPPTHTVTVEGITWTELLREEDRVTDSSNLDPYTVDLSGSLGADAIFLRLSDAFPQDGWGPAVHAVEVTADGAVIASFVPGTDEETPFLFDGSGSSTKEGLRFADGGGSFIYRVEVPSGTSAVSAAIEVENQFVISATDQAPTRVEPFASFRDFSVATGALVSWLPPSGASGSQFEDLLEQVDPGTVYAGWFSNDVSGEWSGVELCSRAGVIVVAADYYANASVLSAIRASTRATPSARSTAAPENRTYLTLTIGEGDNIQYCQRHMRELWDDPGRGAVPMNWTVSPLLEDIGPALLHHFQTSATENDLLVCGPSGAGYTYGDSWPEDELAVFTQLSGQYQKRTGLDVVYAYSTPVPGGAPPVLPDWVLESYAEDVELRGIIQTDESGEISDPGAAVPLIGTFYPPGGVEEFRSELLARIQEHDGDGPLFLAGLINAWNWTPSDVVALVQGLPEDVEVLLADEFFDLFAQTA</sequence>
<protein>
    <submittedName>
        <fullName evidence="5">GxGYxYP domain-containing protein</fullName>
    </submittedName>
</protein>
<dbReference type="InterPro" id="IPR006311">
    <property type="entry name" value="TAT_signal"/>
</dbReference>
<feature type="domain" description="GxGYxYP putative glycoside hydrolase second N-terminal" evidence="3">
    <location>
        <begin position="131"/>
        <end position="199"/>
    </location>
</feature>
<dbReference type="GeneID" id="303297186"/>
<dbReference type="Pfam" id="PF16216">
    <property type="entry name" value="GxGYxYP_N"/>
    <property type="match status" value="1"/>
</dbReference>
<dbReference type="Pfam" id="PF20957">
    <property type="entry name" value="GxGYxYP_N_2nd"/>
    <property type="match status" value="1"/>
</dbReference>
<dbReference type="Pfam" id="PF14323">
    <property type="entry name" value="GxGYxYP_C"/>
    <property type="match status" value="1"/>
</dbReference>
<dbReference type="InterPro" id="IPR048310">
    <property type="entry name" value="GxGYxYP_N_2nd"/>
</dbReference>
<evidence type="ECO:0000259" key="2">
    <source>
        <dbReference type="Pfam" id="PF16216"/>
    </source>
</evidence>
<accession>A0ABW0FF34</accession>
<gene>
    <name evidence="5" type="ORF">ACFPK8_09950</name>
</gene>
<evidence type="ECO:0000259" key="3">
    <source>
        <dbReference type="Pfam" id="PF20957"/>
    </source>
</evidence>
<dbReference type="RefSeq" id="WP_343923743.1">
    <property type="nucleotide sequence ID" value="NZ_BAAAIR010000034.1"/>
</dbReference>
<dbReference type="PANTHER" id="PTHR37321:SF1">
    <property type="entry name" value="EXPORTED PROTEIN"/>
    <property type="match status" value="1"/>
</dbReference>
<dbReference type="InterPro" id="IPR048309">
    <property type="entry name" value="GxGYxYP_N_3rd"/>
</dbReference>
<organism evidence="5 6">
    <name type="scientific">Brachybacterium tyrofermentans</name>
    <dbReference type="NCBI Taxonomy" id="47848"/>
    <lineage>
        <taxon>Bacteria</taxon>
        <taxon>Bacillati</taxon>
        <taxon>Actinomycetota</taxon>
        <taxon>Actinomycetes</taxon>
        <taxon>Micrococcales</taxon>
        <taxon>Dermabacteraceae</taxon>
        <taxon>Brachybacterium</taxon>
    </lineage>
</organism>
<evidence type="ECO:0000313" key="5">
    <source>
        <dbReference type="EMBL" id="MFC5297832.1"/>
    </source>
</evidence>
<evidence type="ECO:0000259" key="1">
    <source>
        <dbReference type="Pfam" id="PF14323"/>
    </source>
</evidence>
<evidence type="ECO:0000259" key="4">
    <source>
        <dbReference type="Pfam" id="PF20958"/>
    </source>
</evidence>
<proteinExistence type="predicted"/>
<dbReference type="Gene3D" id="3.20.20.490">
    <property type="entry name" value="GxGYxYP glycoside hydrolase, C-terminal domain"/>
    <property type="match status" value="1"/>
</dbReference>
<dbReference type="Pfam" id="PF20958">
    <property type="entry name" value="GxGYxYP_N_3rd"/>
    <property type="match status" value="1"/>
</dbReference>
<dbReference type="Proteomes" id="UP001595937">
    <property type="component" value="Unassembled WGS sequence"/>
</dbReference>
<evidence type="ECO:0000313" key="6">
    <source>
        <dbReference type="Proteomes" id="UP001595937"/>
    </source>
</evidence>
<comment type="caution">
    <text evidence="5">The sequence shown here is derived from an EMBL/GenBank/DDBJ whole genome shotgun (WGS) entry which is preliminary data.</text>
</comment>
<dbReference type="InterPro" id="IPR032626">
    <property type="entry name" value="GxGYxYP_N_1st"/>
</dbReference>
<dbReference type="InterPro" id="IPR038410">
    <property type="entry name" value="GxGYxYP_C_sf"/>
</dbReference>
<dbReference type="PANTHER" id="PTHR37321">
    <property type="entry name" value="EXPORTED PROTEIN-RELATED"/>
    <property type="match status" value="1"/>
</dbReference>
<dbReference type="InterPro" id="IPR025832">
    <property type="entry name" value="GxGYxYP_C"/>
</dbReference>
<reference evidence="6" key="1">
    <citation type="journal article" date="2019" name="Int. J. Syst. Evol. Microbiol.">
        <title>The Global Catalogue of Microorganisms (GCM) 10K type strain sequencing project: providing services to taxonomists for standard genome sequencing and annotation.</title>
        <authorList>
            <consortium name="The Broad Institute Genomics Platform"/>
            <consortium name="The Broad Institute Genome Sequencing Center for Infectious Disease"/>
            <person name="Wu L."/>
            <person name="Ma J."/>
        </authorList>
    </citation>
    <scope>NUCLEOTIDE SEQUENCE [LARGE SCALE GENOMIC DNA]</scope>
    <source>
        <strain evidence="6">CGMCC 1.16455</strain>
    </source>
</reference>
<feature type="domain" description="GxGYxYP putative glycoside hydrolase first N-terminal" evidence="2">
    <location>
        <begin position="66"/>
        <end position="129"/>
    </location>
</feature>